<proteinExistence type="predicted"/>
<name>A0A1F6DCI6_9BACT</name>
<comment type="caution">
    <text evidence="2">The sequence shown here is derived from an EMBL/GenBank/DDBJ whole genome shotgun (WGS) entry which is preliminary data.</text>
</comment>
<evidence type="ECO:0000256" key="1">
    <source>
        <dbReference type="SAM" id="Phobius"/>
    </source>
</evidence>
<keyword evidence="1" id="KW-1133">Transmembrane helix</keyword>
<evidence type="ECO:0000313" key="3">
    <source>
        <dbReference type="Proteomes" id="UP000178794"/>
    </source>
</evidence>
<sequence length="140" mass="15559">MNIAKHILVLSLVSFVVHGAWENAHAPLFAGYVSILQHAPACFLATLGDVMFTLFVYLGIALLKRDYLWISRLSAADAVVLMVLGLAFALGIEWRALLQGRWAYTEAMPIIPYVHIGLTPVLQMVILLPLSFVTVARWRV</sequence>
<dbReference type="AlphaFoldDB" id="A0A1F6DCI6"/>
<feature type="transmembrane region" description="Helical" evidence="1">
    <location>
        <begin position="110"/>
        <end position="136"/>
    </location>
</feature>
<reference evidence="2 3" key="1">
    <citation type="journal article" date="2016" name="Nat. Commun.">
        <title>Thousands of microbial genomes shed light on interconnected biogeochemical processes in an aquifer system.</title>
        <authorList>
            <person name="Anantharaman K."/>
            <person name="Brown C.T."/>
            <person name="Hug L.A."/>
            <person name="Sharon I."/>
            <person name="Castelle C.J."/>
            <person name="Probst A.J."/>
            <person name="Thomas B.C."/>
            <person name="Singh A."/>
            <person name="Wilkins M.J."/>
            <person name="Karaoz U."/>
            <person name="Brodie E.L."/>
            <person name="Williams K.H."/>
            <person name="Hubbard S.S."/>
            <person name="Banfield J.F."/>
        </authorList>
    </citation>
    <scope>NUCLEOTIDE SEQUENCE [LARGE SCALE GENOMIC DNA]</scope>
</reference>
<keyword evidence="1" id="KW-0812">Transmembrane</keyword>
<feature type="transmembrane region" description="Helical" evidence="1">
    <location>
        <begin position="75"/>
        <end position="98"/>
    </location>
</feature>
<dbReference type="Proteomes" id="UP000178794">
    <property type="component" value="Unassembled WGS sequence"/>
</dbReference>
<feature type="transmembrane region" description="Helical" evidence="1">
    <location>
        <begin position="43"/>
        <end position="63"/>
    </location>
</feature>
<accession>A0A1F6DCI6</accession>
<keyword evidence="1" id="KW-0472">Membrane</keyword>
<dbReference type="EMBL" id="MFLF01000020">
    <property type="protein sequence ID" value="OGG59139.1"/>
    <property type="molecule type" value="Genomic_DNA"/>
</dbReference>
<protein>
    <submittedName>
        <fullName evidence="2">Uncharacterized protein</fullName>
    </submittedName>
</protein>
<organism evidence="2 3">
    <name type="scientific">Candidatus Kaiserbacteria bacterium RIFCSPHIGHO2_02_FULL_50_50</name>
    <dbReference type="NCBI Taxonomy" id="1798492"/>
    <lineage>
        <taxon>Bacteria</taxon>
        <taxon>Candidatus Kaiseribacteriota</taxon>
    </lineage>
</organism>
<gene>
    <name evidence="2" type="ORF">A3C89_01895</name>
</gene>
<evidence type="ECO:0000313" key="2">
    <source>
        <dbReference type="EMBL" id="OGG59139.1"/>
    </source>
</evidence>
<dbReference type="STRING" id="1798492.A3C89_01895"/>